<evidence type="ECO:0000313" key="2">
    <source>
        <dbReference type="Proteomes" id="UP000027135"/>
    </source>
</evidence>
<dbReference type="InParanoid" id="A0A067R2D1"/>
<proteinExistence type="predicted"/>
<sequence>MDFPDCEEGLDTIYSGECSLVDRGTCPKSRCSLDFLSPKAPPPMGAAVRVMADVESQLPEVRNHFSRCVSGSGKQWEWSQVAPKLCPLPVIVSWT</sequence>
<dbReference type="AlphaFoldDB" id="A0A067R2D1"/>
<gene>
    <name evidence="1" type="ORF">L798_14227</name>
</gene>
<reference evidence="1 2" key="1">
    <citation type="journal article" date="2014" name="Nat. Commun.">
        <title>Molecular traces of alternative social organization in a termite genome.</title>
        <authorList>
            <person name="Terrapon N."/>
            <person name="Li C."/>
            <person name="Robertson H.M."/>
            <person name="Ji L."/>
            <person name="Meng X."/>
            <person name="Booth W."/>
            <person name="Chen Z."/>
            <person name="Childers C.P."/>
            <person name="Glastad K.M."/>
            <person name="Gokhale K."/>
            <person name="Gowin J."/>
            <person name="Gronenberg W."/>
            <person name="Hermansen R.A."/>
            <person name="Hu H."/>
            <person name="Hunt B.G."/>
            <person name="Huylmans A.K."/>
            <person name="Khalil S.M."/>
            <person name="Mitchell R.D."/>
            <person name="Munoz-Torres M.C."/>
            <person name="Mustard J.A."/>
            <person name="Pan H."/>
            <person name="Reese J.T."/>
            <person name="Scharf M.E."/>
            <person name="Sun F."/>
            <person name="Vogel H."/>
            <person name="Xiao J."/>
            <person name="Yang W."/>
            <person name="Yang Z."/>
            <person name="Yang Z."/>
            <person name="Zhou J."/>
            <person name="Zhu J."/>
            <person name="Brent C.S."/>
            <person name="Elsik C.G."/>
            <person name="Goodisman M.A."/>
            <person name="Liberles D.A."/>
            <person name="Roe R.M."/>
            <person name="Vargo E.L."/>
            <person name="Vilcinskas A."/>
            <person name="Wang J."/>
            <person name="Bornberg-Bauer E."/>
            <person name="Korb J."/>
            <person name="Zhang G."/>
            <person name="Liebig J."/>
        </authorList>
    </citation>
    <scope>NUCLEOTIDE SEQUENCE [LARGE SCALE GENOMIC DNA]</scope>
    <source>
        <tissue evidence="1">Whole organism</tissue>
    </source>
</reference>
<name>A0A067R2D1_ZOONE</name>
<keyword evidence="2" id="KW-1185">Reference proteome</keyword>
<dbReference type="Proteomes" id="UP000027135">
    <property type="component" value="Unassembled WGS sequence"/>
</dbReference>
<accession>A0A067R2D1</accession>
<organism evidence="1 2">
    <name type="scientific">Zootermopsis nevadensis</name>
    <name type="common">Dampwood termite</name>
    <dbReference type="NCBI Taxonomy" id="136037"/>
    <lineage>
        <taxon>Eukaryota</taxon>
        <taxon>Metazoa</taxon>
        <taxon>Ecdysozoa</taxon>
        <taxon>Arthropoda</taxon>
        <taxon>Hexapoda</taxon>
        <taxon>Insecta</taxon>
        <taxon>Pterygota</taxon>
        <taxon>Neoptera</taxon>
        <taxon>Polyneoptera</taxon>
        <taxon>Dictyoptera</taxon>
        <taxon>Blattodea</taxon>
        <taxon>Blattoidea</taxon>
        <taxon>Termitoidae</taxon>
        <taxon>Termopsidae</taxon>
        <taxon>Zootermopsis</taxon>
    </lineage>
</organism>
<protein>
    <submittedName>
        <fullName evidence="1">Uncharacterized protein</fullName>
    </submittedName>
</protein>
<evidence type="ECO:0000313" key="1">
    <source>
        <dbReference type="EMBL" id="KDR11856.1"/>
    </source>
</evidence>
<dbReference type="EMBL" id="KK853066">
    <property type="protein sequence ID" value="KDR11856.1"/>
    <property type="molecule type" value="Genomic_DNA"/>
</dbReference>